<evidence type="ECO:0000256" key="1">
    <source>
        <dbReference type="ARBA" id="ARBA00005325"/>
    </source>
</evidence>
<dbReference type="InterPro" id="IPR009030">
    <property type="entry name" value="Growth_fac_rcpt_cys_sf"/>
</dbReference>
<evidence type="ECO:0000256" key="8">
    <source>
        <dbReference type="SAM" id="Phobius"/>
    </source>
</evidence>
<keyword evidence="8" id="KW-0812">Transmembrane</keyword>
<keyword evidence="8" id="KW-0472">Membrane</keyword>
<dbReference type="SUPFAM" id="SSF49785">
    <property type="entry name" value="Galactose-binding domain-like"/>
    <property type="match status" value="1"/>
</dbReference>
<dbReference type="PANTHER" id="PTHR42884">
    <property type="entry name" value="PROPROTEIN CONVERTASE SUBTILISIN/KEXIN-RELATED"/>
    <property type="match status" value="1"/>
</dbReference>
<evidence type="ECO:0000259" key="9">
    <source>
        <dbReference type="PROSITE" id="PS51829"/>
    </source>
</evidence>
<dbReference type="Pfam" id="PF14843">
    <property type="entry name" value="GF_recep_IV"/>
    <property type="match status" value="1"/>
</dbReference>
<dbReference type="PANTHER" id="PTHR42884:SF23">
    <property type="entry name" value="FURIN-LIKE PROTEASE 2"/>
    <property type="match status" value="1"/>
</dbReference>
<name>A0A4C1WV59_EUMVA</name>
<comment type="caution">
    <text evidence="10">The sequence shown here is derived from an EMBL/GenBank/DDBJ whole genome shotgun (WGS) entry which is preliminary data.</text>
</comment>
<gene>
    <name evidence="10" type="primary">Fur2</name>
    <name evidence="10" type="ORF">EVAR_36793_1</name>
</gene>
<dbReference type="InterPro" id="IPR006212">
    <property type="entry name" value="Furin_repeat"/>
</dbReference>
<feature type="domain" description="P/Homo B" evidence="9">
    <location>
        <begin position="16"/>
        <end position="154"/>
    </location>
</feature>
<feature type="transmembrane region" description="Helical" evidence="8">
    <location>
        <begin position="586"/>
        <end position="605"/>
    </location>
</feature>
<dbReference type="InterPro" id="IPR032778">
    <property type="entry name" value="GF_recep_IV"/>
</dbReference>
<dbReference type="InterPro" id="IPR008979">
    <property type="entry name" value="Galactose-bd-like_sf"/>
</dbReference>
<dbReference type="CDD" id="cd00064">
    <property type="entry name" value="FU"/>
    <property type="match status" value="6"/>
</dbReference>
<dbReference type="GO" id="GO:0005802">
    <property type="term" value="C:trans-Golgi network"/>
    <property type="evidence" value="ECO:0007669"/>
    <property type="project" value="TreeGrafter"/>
</dbReference>
<dbReference type="SMART" id="SM00261">
    <property type="entry name" value="FU"/>
    <property type="match status" value="6"/>
</dbReference>
<dbReference type="Pfam" id="PF01483">
    <property type="entry name" value="P_proprotein"/>
    <property type="match status" value="1"/>
</dbReference>
<keyword evidence="4" id="KW-0378">Hydrolase</keyword>
<dbReference type="AlphaFoldDB" id="A0A4C1WV59"/>
<comment type="similarity">
    <text evidence="1">Belongs to the peptidase S8 family. Furin subfamily.</text>
</comment>
<dbReference type="Gene3D" id="2.60.120.260">
    <property type="entry name" value="Galactose-binding domain-like"/>
    <property type="match status" value="1"/>
</dbReference>
<keyword evidence="7" id="KW-0325">Glycoprotein</keyword>
<evidence type="ECO:0000256" key="5">
    <source>
        <dbReference type="ARBA" id="ARBA00022825"/>
    </source>
</evidence>
<accession>A0A4C1WV59</accession>
<keyword evidence="2 10" id="KW-0645">Protease</keyword>
<dbReference type="OrthoDB" id="300641at2759"/>
<dbReference type="PROSITE" id="PS51829">
    <property type="entry name" value="P_HOMO_B"/>
    <property type="match status" value="1"/>
</dbReference>
<evidence type="ECO:0000256" key="3">
    <source>
        <dbReference type="ARBA" id="ARBA00022737"/>
    </source>
</evidence>
<keyword evidence="3" id="KW-0677">Repeat</keyword>
<dbReference type="GO" id="GO:0016485">
    <property type="term" value="P:protein processing"/>
    <property type="evidence" value="ECO:0007669"/>
    <property type="project" value="TreeGrafter"/>
</dbReference>
<protein>
    <submittedName>
        <fullName evidence="10">Furin-like protease 2</fullName>
    </submittedName>
</protein>
<evidence type="ECO:0000313" key="10">
    <source>
        <dbReference type="EMBL" id="GBP55211.1"/>
    </source>
</evidence>
<dbReference type="GO" id="GO:0004252">
    <property type="term" value="F:serine-type endopeptidase activity"/>
    <property type="evidence" value="ECO:0007669"/>
    <property type="project" value="InterPro"/>
</dbReference>
<dbReference type="STRING" id="151549.A0A4C1WV59"/>
<keyword evidence="8" id="KW-1133">Transmembrane helix</keyword>
<reference evidence="10 11" key="1">
    <citation type="journal article" date="2019" name="Commun. Biol.">
        <title>The bagworm genome reveals a unique fibroin gene that provides high tensile strength.</title>
        <authorList>
            <person name="Kono N."/>
            <person name="Nakamura H."/>
            <person name="Ohtoshi R."/>
            <person name="Tomita M."/>
            <person name="Numata K."/>
            <person name="Arakawa K."/>
        </authorList>
    </citation>
    <scope>NUCLEOTIDE SEQUENCE [LARGE SCALE GENOMIC DNA]</scope>
</reference>
<sequence length="667" mass="74237">MDAAQMVTLAEQWINVPPQHICKSQEINEDKPIEISFGYTISVHMDVNGCSGTVNEVRYLEHVQCKLSLSFFPRGNLRILLTSPMGTTSTLLFERTHDATSSNFDDWPFLSVHFWDENAEGRWTLQIINAGNNHVTQPGVLKKWQLIFYGTATNPVRLRDNKYFNSDNIRQEERTYHINDVYDVSEYSQFLNEIELGVSERRSNPKNIPSAQRKNVLSDANDRQIQRLCDPECDDQGCYGKGPTQCVACKRYRLDNSCVSRCPPRSFVNQGGVCWPCHESCETCAGAGQDSCLTCAPAHLLVTDLAVCLQQCPDGYYEDPDASACYPCAEHCDTCSEKSDMCSSCTHNYVLYNGSCLAACPPGTYQKDDAGCMPCHESCESCKGPSESACVSCRIGDYSFKGFCLSKCPTGYYSDNQRRECVRCVAECGQGYYQTAGKCSVCPHTCTTCVSRLNCTSCEGSLRLQSGTCRVTCAPGYYPDDGTCSKCYLSCETCSGPRRDQCGSCPPEWRVNHKCLPCCTESLTPIYLGLNQTIDCCHCDKEIGGCLNESSAGKRRIAESIKTHITASFFVDDTKDSPYIWDPDLIVAWICGFTLLTLISILIIVRIKYRRKSRMTFPRTEYSQLTTVDEDLVLFSTPCTKLKVKGMCGDDSGVTNSVTCSECEEPT</sequence>
<evidence type="ECO:0000256" key="2">
    <source>
        <dbReference type="ARBA" id="ARBA00022670"/>
    </source>
</evidence>
<evidence type="ECO:0000256" key="4">
    <source>
        <dbReference type="ARBA" id="ARBA00022801"/>
    </source>
</evidence>
<keyword evidence="6" id="KW-1015">Disulfide bond</keyword>
<evidence type="ECO:0000256" key="7">
    <source>
        <dbReference type="ARBA" id="ARBA00023180"/>
    </source>
</evidence>
<dbReference type="Gene3D" id="2.10.220.10">
    <property type="entry name" value="Hormone Receptor, Insulin-like Growth Factor Receptor 1, Chain A, domain 2"/>
    <property type="match status" value="4"/>
</dbReference>
<evidence type="ECO:0000313" key="11">
    <source>
        <dbReference type="Proteomes" id="UP000299102"/>
    </source>
</evidence>
<keyword evidence="5" id="KW-0720">Serine protease</keyword>
<dbReference type="FunFam" id="2.60.120.260:FF:000072">
    <property type="entry name" value="Proprotein convertase subtilisin/kexin type"/>
    <property type="match status" value="1"/>
</dbReference>
<dbReference type="InterPro" id="IPR002884">
    <property type="entry name" value="P_dom"/>
</dbReference>
<dbReference type="SUPFAM" id="SSF57184">
    <property type="entry name" value="Growth factor receptor domain"/>
    <property type="match status" value="3"/>
</dbReference>
<evidence type="ECO:0000256" key="6">
    <source>
        <dbReference type="ARBA" id="ARBA00023157"/>
    </source>
</evidence>
<dbReference type="Proteomes" id="UP000299102">
    <property type="component" value="Unassembled WGS sequence"/>
</dbReference>
<organism evidence="10 11">
    <name type="scientific">Eumeta variegata</name>
    <name type="common">Bagworm moth</name>
    <name type="synonym">Eumeta japonica</name>
    <dbReference type="NCBI Taxonomy" id="151549"/>
    <lineage>
        <taxon>Eukaryota</taxon>
        <taxon>Metazoa</taxon>
        <taxon>Ecdysozoa</taxon>
        <taxon>Arthropoda</taxon>
        <taxon>Hexapoda</taxon>
        <taxon>Insecta</taxon>
        <taxon>Pterygota</taxon>
        <taxon>Neoptera</taxon>
        <taxon>Endopterygota</taxon>
        <taxon>Lepidoptera</taxon>
        <taxon>Glossata</taxon>
        <taxon>Ditrysia</taxon>
        <taxon>Tineoidea</taxon>
        <taxon>Psychidae</taxon>
        <taxon>Oiketicinae</taxon>
        <taxon>Eumeta</taxon>
    </lineage>
</organism>
<keyword evidence="11" id="KW-1185">Reference proteome</keyword>
<dbReference type="FunFam" id="2.10.220.10:FF:000020">
    <property type="entry name" value="Furin-like protease 2"/>
    <property type="match status" value="1"/>
</dbReference>
<dbReference type="GO" id="GO:0000139">
    <property type="term" value="C:Golgi membrane"/>
    <property type="evidence" value="ECO:0007669"/>
    <property type="project" value="TreeGrafter"/>
</dbReference>
<proteinExistence type="inferred from homology"/>
<dbReference type="EMBL" id="BGZK01000663">
    <property type="protein sequence ID" value="GBP55211.1"/>
    <property type="molecule type" value="Genomic_DNA"/>
</dbReference>